<dbReference type="GO" id="GO:0022857">
    <property type="term" value="F:transmembrane transporter activity"/>
    <property type="evidence" value="ECO:0007669"/>
    <property type="project" value="InterPro"/>
</dbReference>
<keyword evidence="3 6" id="KW-0812">Transmembrane</keyword>
<feature type="transmembrane region" description="Helical" evidence="6">
    <location>
        <begin position="246"/>
        <end position="266"/>
    </location>
</feature>
<evidence type="ECO:0000256" key="1">
    <source>
        <dbReference type="ARBA" id="ARBA00004651"/>
    </source>
</evidence>
<keyword evidence="2" id="KW-1003">Cell membrane</keyword>
<comment type="subcellular location">
    <subcellularLocation>
        <location evidence="1">Cell membrane</location>
        <topology evidence="1">Multi-pass membrane protein</topology>
    </subcellularLocation>
</comment>
<evidence type="ECO:0000313" key="7">
    <source>
        <dbReference type="EMBL" id="CUX65157.1"/>
    </source>
</evidence>
<feature type="transmembrane region" description="Helical" evidence="6">
    <location>
        <begin position="92"/>
        <end position="109"/>
    </location>
</feature>
<feature type="transmembrane region" description="Helical" evidence="6">
    <location>
        <begin position="198"/>
        <end position="216"/>
    </location>
</feature>
<gene>
    <name evidence="7" type="ORF">AGR4C_pa40016</name>
</gene>
<proteinExistence type="predicted"/>
<feature type="transmembrane region" description="Helical" evidence="6">
    <location>
        <begin position="320"/>
        <end position="343"/>
    </location>
</feature>
<dbReference type="InterPro" id="IPR001851">
    <property type="entry name" value="ABC_transp_permease"/>
</dbReference>
<dbReference type="GO" id="GO:0005886">
    <property type="term" value="C:plasma membrane"/>
    <property type="evidence" value="ECO:0007669"/>
    <property type="project" value="UniProtKB-SubCell"/>
</dbReference>
<dbReference type="PANTHER" id="PTHR47089">
    <property type="entry name" value="ABC TRANSPORTER, PERMEASE PROTEIN"/>
    <property type="match status" value="1"/>
</dbReference>
<protein>
    <submittedName>
        <fullName evidence="7">ABC transporter, permease</fullName>
    </submittedName>
</protein>
<keyword evidence="5 6" id="KW-0472">Membrane</keyword>
<sequence>MMRIRRRTSPRTGWTFAVYAAAVLAGLVATAGLIIVSGAPLGPSFHALAMGAVGSRAALVSSLVAATPLMFTGLATVIAYRAGVWTVGQEGQVLAGGMAAYQASLWLGGLPPILAIPGCIVAGIAGGALLGGLASFLKTRFAISEIVSTVMLNYLVTYLLSYLLAAVWSSSGNSVSYQQTPTLPGDLWLPTLGLGGKLHPGFLLAIAATLCLSILLRRTALGYEVRAMGVNPVALRQRGTDTVRTILVVMLISGGLSALAGIGEVFGVSHRLTASSLTGIGFDGIIIGMIGNLSALGTLLAALFFGALHSGALFMNVMTGVPAALITALQGLMLIFFLMAGVASQFELVRERP</sequence>
<feature type="transmembrane region" description="Helical" evidence="6">
    <location>
        <begin position="149"/>
        <end position="168"/>
    </location>
</feature>
<dbReference type="Proteomes" id="UP000191897">
    <property type="component" value="Unassembled WGS sequence"/>
</dbReference>
<feature type="transmembrane region" description="Helical" evidence="6">
    <location>
        <begin position="57"/>
        <end position="80"/>
    </location>
</feature>
<keyword evidence="4 6" id="KW-1133">Transmembrane helix</keyword>
<evidence type="ECO:0000313" key="8">
    <source>
        <dbReference type="Proteomes" id="UP000191897"/>
    </source>
</evidence>
<feature type="transmembrane region" description="Helical" evidence="6">
    <location>
        <begin position="12"/>
        <end position="37"/>
    </location>
</feature>
<feature type="transmembrane region" description="Helical" evidence="6">
    <location>
        <begin position="115"/>
        <end position="137"/>
    </location>
</feature>
<feature type="transmembrane region" description="Helical" evidence="6">
    <location>
        <begin position="286"/>
        <end position="308"/>
    </location>
</feature>
<dbReference type="CDD" id="cd06580">
    <property type="entry name" value="TM_PBP1_transp_TpRbsC_like"/>
    <property type="match status" value="1"/>
</dbReference>
<evidence type="ECO:0000256" key="2">
    <source>
        <dbReference type="ARBA" id="ARBA00022475"/>
    </source>
</evidence>
<organism evidence="7 8">
    <name type="scientific">Agrobacterium tumefaciens str. Kerr 14</name>
    <dbReference type="NCBI Taxonomy" id="1183424"/>
    <lineage>
        <taxon>Bacteria</taxon>
        <taxon>Pseudomonadati</taxon>
        <taxon>Pseudomonadota</taxon>
        <taxon>Alphaproteobacteria</taxon>
        <taxon>Hyphomicrobiales</taxon>
        <taxon>Rhizobiaceae</taxon>
        <taxon>Rhizobium/Agrobacterium group</taxon>
        <taxon>Agrobacterium</taxon>
        <taxon>Agrobacterium tumefaciens complex</taxon>
    </lineage>
</organism>
<evidence type="ECO:0000256" key="6">
    <source>
        <dbReference type="SAM" id="Phobius"/>
    </source>
</evidence>
<name>A0A1S7S9T5_AGRTU</name>
<evidence type="ECO:0000256" key="3">
    <source>
        <dbReference type="ARBA" id="ARBA00022692"/>
    </source>
</evidence>
<accession>A0A1S7S9T5</accession>
<evidence type="ECO:0000256" key="5">
    <source>
        <dbReference type="ARBA" id="ARBA00023136"/>
    </source>
</evidence>
<dbReference type="PANTHER" id="PTHR47089:SF1">
    <property type="entry name" value="GUANOSINE ABC TRANSPORTER PERMEASE PROTEIN NUPP"/>
    <property type="match status" value="1"/>
</dbReference>
<evidence type="ECO:0000256" key="4">
    <source>
        <dbReference type="ARBA" id="ARBA00022989"/>
    </source>
</evidence>
<dbReference type="EMBL" id="FBWC01000035">
    <property type="protein sequence ID" value="CUX65157.1"/>
    <property type="molecule type" value="Genomic_DNA"/>
</dbReference>
<dbReference type="Pfam" id="PF02653">
    <property type="entry name" value="BPD_transp_2"/>
    <property type="match status" value="1"/>
</dbReference>
<reference evidence="7 8" key="1">
    <citation type="submission" date="2016-01" db="EMBL/GenBank/DDBJ databases">
        <authorList>
            <person name="Oliw E.H."/>
        </authorList>
    </citation>
    <scope>NUCLEOTIDE SEQUENCE [LARGE SCALE GENOMIC DNA]</scope>
    <source>
        <strain evidence="7 8">Kerr 14</strain>
    </source>
</reference>
<dbReference type="AlphaFoldDB" id="A0A1S7S9T5"/>